<evidence type="ECO:0000313" key="10">
    <source>
        <dbReference type="EMBL" id="KAF2712037.1"/>
    </source>
</evidence>
<evidence type="ECO:0000256" key="7">
    <source>
        <dbReference type="PIRSR" id="PIRSR602403-1"/>
    </source>
</evidence>
<keyword evidence="6 7" id="KW-0408">Iron</keyword>
<dbReference type="Gene3D" id="1.10.630.10">
    <property type="entry name" value="Cytochrome P450"/>
    <property type="match status" value="1"/>
</dbReference>
<evidence type="ECO:0000256" key="5">
    <source>
        <dbReference type="ARBA" id="ARBA00023002"/>
    </source>
</evidence>
<organism evidence="10 11">
    <name type="scientific">Pleomassaria siparia CBS 279.74</name>
    <dbReference type="NCBI Taxonomy" id="1314801"/>
    <lineage>
        <taxon>Eukaryota</taxon>
        <taxon>Fungi</taxon>
        <taxon>Dikarya</taxon>
        <taxon>Ascomycota</taxon>
        <taxon>Pezizomycotina</taxon>
        <taxon>Dothideomycetes</taxon>
        <taxon>Pleosporomycetidae</taxon>
        <taxon>Pleosporales</taxon>
        <taxon>Pleomassariaceae</taxon>
        <taxon>Pleomassaria</taxon>
    </lineage>
</organism>
<evidence type="ECO:0000313" key="11">
    <source>
        <dbReference type="Proteomes" id="UP000799428"/>
    </source>
</evidence>
<dbReference type="OrthoDB" id="1844152at2759"/>
<gene>
    <name evidence="10" type="ORF">K504DRAFT_464133</name>
</gene>
<keyword evidence="9" id="KW-0812">Transmembrane</keyword>
<keyword evidence="11" id="KW-1185">Reference proteome</keyword>
<comment type="cofactor">
    <cofactor evidence="1 7">
        <name>heme</name>
        <dbReference type="ChEBI" id="CHEBI:30413"/>
    </cofactor>
</comment>
<dbReference type="GO" id="GO:0005506">
    <property type="term" value="F:iron ion binding"/>
    <property type="evidence" value="ECO:0007669"/>
    <property type="project" value="InterPro"/>
</dbReference>
<dbReference type="CDD" id="cd11041">
    <property type="entry name" value="CYP503A1-like"/>
    <property type="match status" value="1"/>
</dbReference>
<keyword evidence="8 10" id="KW-0503">Monooxygenase</keyword>
<dbReference type="PANTHER" id="PTHR46206">
    <property type="entry name" value="CYTOCHROME P450"/>
    <property type="match status" value="1"/>
</dbReference>
<sequence length="509" mass="57504">MELQYLSGVSHTLQTVAFATIIFGACVFLSQVNYRAQLAKLPALVEEGSSEKKRTNYIKYGKQLYAEGYEKFSDRIYRMATIDGVDSIVVPPQFLPELRKLPDSVLSFPKAVDEAMETKYTLLLTDESLLVHTVKGDLTPALARLNPLICDEVNEAMQEEMPACEDWTGIHFYGTIVKVVAKASGRVFVGPELCRDDTYLDAGINYTMEVMNAQRAVKDMRPWLRPFLAPRNHSVKALRQREQQATEFLRPIVQARRDAEKNDPDYQKPNDMLQWMLNRSTDEEKYPTARIARVQLGLTFAAIHTTSLTTTNVLYTLAVKPEYIQPLREEIRAAMAENDGVITSRALQSMEKLDSFMKETIRFDGLGFTSFSRKVLQGITLSNGQFIPPGVIIEVPSHAAYQDAANFPNPEEFDGFRFAKIRKTGSAVDKARNQFVSTNEQNLFFGYGAHACPGRFFAANEIKMILARIILEYDIKNAEGQTERIPNIESGRGTTPDATKMLMFRKVRI</sequence>
<dbReference type="EMBL" id="MU005766">
    <property type="protein sequence ID" value="KAF2712037.1"/>
    <property type="molecule type" value="Genomic_DNA"/>
</dbReference>
<dbReference type="InterPro" id="IPR036396">
    <property type="entry name" value="Cyt_P450_sf"/>
</dbReference>
<keyword evidence="9" id="KW-1133">Transmembrane helix</keyword>
<comment type="pathway">
    <text evidence="2">Mycotoxin biosynthesis.</text>
</comment>
<evidence type="ECO:0000256" key="8">
    <source>
        <dbReference type="RuleBase" id="RU000461"/>
    </source>
</evidence>
<dbReference type="PRINTS" id="PR00465">
    <property type="entry name" value="EP450IV"/>
</dbReference>
<evidence type="ECO:0000256" key="4">
    <source>
        <dbReference type="ARBA" id="ARBA00022723"/>
    </source>
</evidence>
<dbReference type="GO" id="GO:0020037">
    <property type="term" value="F:heme binding"/>
    <property type="evidence" value="ECO:0007669"/>
    <property type="project" value="InterPro"/>
</dbReference>
<feature type="transmembrane region" description="Helical" evidence="9">
    <location>
        <begin position="12"/>
        <end position="30"/>
    </location>
</feature>
<name>A0A6G1KI47_9PLEO</name>
<dbReference type="GO" id="GO:0004497">
    <property type="term" value="F:monooxygenase activity"/>
    <property type="evidence" value="ECO:0007669"/>
    <property type="project" value="UniProtKB-KW"/>
</dbReference>
<evidence type="ECO:0000256" key="9">
    <source>
        <dbReference type="SAM" id="Phobius"/>
    </source>
</evidence>
<dbReference type="InterPro" id="IPR001128">
    <property type="entry name" value="Cyt_P450"/>
</dbReference>
<dbReference type="InterPro" id="IPR002403">
    <property type="entry name" value="Cyt_P450_E_grp-IV"/>
</dbReference>
<dbReference type="AlphaFoldDB" id="A0A6G1KI47"/>
<dbReference type="GO" id="GO:0016705">
    <property type="term" value="F:oxidoreductase activity, acting on paired donors, with incorporation or reduction of molecular oxygen"/>
    <property type="evidence" value="ECO:0007669"/>
    <property type="project" value="InterPro"/>
</dbReference>
<comment type="similarity">
    <text evidence="3 8">Belongs to the cytochrome P450 family.</text>
</comment>
<accession>A0A6G1KI47</accession>
<reference evidence="10" key="1">
    <citation type="journal article" date="2020" name="Stud. Mycol.">
        <title>101 Dothideomycetes genomes: a test case for predicting lifestyles and emergence of pathogens.</title>
        <authorList>
            <person name="Haridas S."/>
            <person name="Albert R."/>
            <person name="Binder M."/>
            <person name="Bloem J."/>
            <person name="Labutti K."/>
            <person name="Salamov A."/>
            <person name="Andreopoulos B."/>
            <person name="Baker S."/>
            <person name="Barry K."/>
            <person name="Bills G."/>
            <person name="Bluhm B."/>
            <person name="Cannon C."/>
            <person name="Castanera R."/>
            <person name="Culley D."/>
            <person name="Daum C."/>
            <person name="Ezra D."/>
            <person name="Gonzalez J."/>
            <person name="Henrissat B."/>
            <person name="Kuo A."/>
            <person name="Liang C."/>
            <person name="Lipzen A."/>
            <person name="Lutzoni F."/>
            <person name="Magnuson J."/>
            <person name="Mondo S."/>
            <person name="Nolan M."/>
            <person name="Ohm R."/>
            <person name="Pangilinan J."/>
            <person name="Park H.-J."/>
            <person name="Ramirez L."/>
            <person name="Alfaro M."/>
            <person name="Sun H."/>
            <person name="Tritt A."/>
            <person name="Yoshinaga Y."/>
            <person name="Zwiers L.-H."/>
            <person name="Turgeon B."/>
            <person name="Goodwin S."/>
            <person name="Spatafora J."/>
            <person name="Crous P."/>
            <person name="Grigoriev I."/>
        </authorList>
    </citation>
    <scope>NUCLEOTIDE SEQUENCE</scope>
    <source>
        <strain evidence="10">CBS 279.74</strain>
    </source>
</reference>
<keyword evidence="7 8" id="KW-0349">Heme</keyword>
<evidence type="ECO:0000256" key="3">
    <source>
        <dbReference type="ARBA" id="ARBA00010617"/>
    </source>
</evidence>
<keyword evidence="9" id="KW-0472">Membrane</keyword>
<dbReference type="Proteomes" id="UP000799428">
    <property type="component" value="Unassembled WGS sequence"/>
</dbReference>
<keyword evidence="5 8" id="KW-0560">Oxidoreductase</keyword>
<evidence type="ECO:0000256" key="6">
    <source>
        <dbReference type="ARBA" id="ARBA00023004"/>
    </source>
</evidence>
<dbReference type="PROSITE" id="PS00086">
    <property type="entry name" value="CYTOCHROME_P450"/>
    <property type="match status" value="1"/>
</dbReference>
<protein>
    <submittedName>
        <fullName evidence="10">Cytochrome P450 monooxygenase-like protein</fullName>
    </submittedName>
</protein>
<evidence type="ECO:0000256" key="1">
    <source>
        <dbReference type="ARBA" id="ARBA00001971"/>
    </source>
</evidence>
<dbReference type="SUPFAM" id="SSF48264">
    <property type="entry name" value="Cytochrome P450"/>
    <property type="match status" value="1"/>
</dbReference>
<dbReference type="InterPro" id="IPR017972">
    <property type="entry name" value="Cyt_P450_CS"/>
</dbReference>
<dbReference type="Pfam" id="PF00067">
    <property type="entry name" value="p450"/>
    <property type="match status" value="1"/>
</dbReference>
<proteinExistence type="inferred from homology"/>
<feature type="binding site" description="axial binding residue" evidence="7">
    <location>
        <position position="452"/>
    </location>
    <ligand>
        <name>heme</name>
        <dbReference type="ChEBI" id="CHEBI:30413"/>
    </ligand>
    <ligandPart>
        <name>Fe</name>
        <dbReference type="ChEBI" id="CHEBI:18248"/>
    </ligandPart>
</feature>
<keyword evidence="4 7" id="KW-0479">Metal-binding</keyword>
<dbReference type="PANTHER" id="PTHR46206:SF7">
    <property type="entry name" value="P450, PUTATIVE (EUROFUNG)-RELATED"/>
    <property type="match status" value="1"/>
</dbReference>
<evidence type="ECO:0000256" key="2">
    <source>
        <dbReference type="ARBA" id="ARBA00004685"/>
    </source>
</evidence>